<evidence type="ECO:0000259" key="1">
    <source>
        <dbReference type="Pfam" id="PF06445"/>
    </source>
</evidence>
<sequence>MTLDRKRTLTHYRARRGVFDVLEVPPLTYLAVDGQGDPNTSASYAEALAALYPVAYALRFAGKARGHDETVMPLEALWWSDDMAAFTSARDKSRWSWTTLVLAPTWVDDAAFADAVATVARRKPELTGLDRVDLRVLHEGLCIQTLHVGPYDDEGPVLARMHDAEIPSAGLRLTGRHHEVYLGDPRRTAPERLRTILRQPVAPVES</sequence>
<protein>
    <recommendedName>
        <fullName evidence="1">GyrI-like small molecule binding domain-containing protein</fullName>
    </recommendedName>
</protein>
<dbReference type="PATRIC" id="fig|2041.4.peg.3394"/>
<dbReference type="Gene3D" id="3.20.80.10">
    <property type="entry name" value="Regulatory factor, effector binding domain"/>
    <property type="match status" value="1"/>
</dbReference>
<dbReference type="AlphaFoldDB" id="A0A0U3TKW4"/>
<reference evidence="2 3" key="1">
    <citation type="journal article" date="1991" name="Int. J. Syst. Bacteriol.">
        <title>Description of the erythromycin-producing bacterium Arthrobacter sp. strain NRRL B-3381 as Aeromicrobium erythreum gen. nov., sp. nov.</title>
        <authorList>
            <person name="Miller E.S."/>
            <person name="Woese C.R."/>
            <person name="Brenner S."/>
        </authorList>
    </citation>
    <scope>NUCLEOTIDE SEQUENCE [LARGE SCALE GENOMIC DNA]</scope>
    <source>
        <strain evidence="2 3">AR18</strain>
    </source>
</reference>
<dbReference type="EMBL" id="CP011502">
    <property type="protein sequence ID" value="ALX06135.1"/>
    <property type="molecule type" value="Genomic_DNA"/>
</dbReference>
<accession>A0A0U3TKW4</accession>
<dbReference type="InterPro" id="IPR011256">
    <property type="entry name" value="Reg_factor_effector_dom_sf"/>
</dbReference>
<dbReference type="SUPFAM" id="SSF55136">
    <property type="entry name" value="Probable bacterial effector-binding domain"/>
    <property type="match status" value="1"/>
</dbReference>
<evidence type="ECO:0000313" key="2">
    <source>
        <dbReference type="EMBL" id="ALX06135.1"/>
    </source>
</evidence>
<dbReference type="InterPro" id="IPR029442">
    <property type="entry name" value="GyrI-like"/>
</dbReference>
<gene>
    <name evidence="2" type="ORF">AERYTH_16240</name>
</gene>
<organism evidence="2 3">
    <name type="scientific">Aeromicrobium erythreum</name>
    <dbReference type="NCBI Taxonomy" id="2041"/>
    <lineage>
        <taxon>Bacteria</taxon>
        <taxon>Bacillati</taxon>
        <taxon>Actinomycetota</taxon>
        <taxon>Actinomycetes</taxon>
        <taxon>Propionibacteriales</taxon>
        <taxon>Nocardioidaceae</taxon>
        <taxon>Aeromicrobium</taxon>
    </lineage>
</organism>
<name>A0A0U3TKW4_9ACTN</name>
<dbReference type="Pfam" id="PF06445">
    <property type="entry name" value="GyrI-like"/>
    <property type="match status" value="1"/>
</dbReference>
<keyword evidence="3" id="KW-1185">Reference proteome</keyword>
<dbReference type="KEGG" id="aer:AERYTH_16240"/>
<dbReference type="STRING" id="2041.AERYTH_16240"/>
<dbReference type="OrthoDB" id="4772335at2"/>
<dbReference type="Proteomes" id="UP000067689">
    <property type="component" value="Chromosome"/>
</dbReference>
<feature type="domain" description="GyrI-like small molecule binding" evidence="1">
    <location>
        <begin position="20"/>
        <end position="197"/>
    </location>
</feature>
<proteinExistence type="predicted"/>
<evidence type="ECO:0000313" key="3">
    <source>
        <dbReference type="Proteomes" id="UP000067689"/>
    </source>
</evidence>
<dbReference type="RefSeq" id="WP_067860784.1">
    <property type="nucleotide sequence ID" value="NZ_CP011502.1"/>
</dbReference>